<dbReference type="OrthoDB" id="7583172at2"/>
<gene>
    <name evidence="1" type="ORF">NS334_09805</name>
</gene>
<reference evidence="1 2" key="1">
    <citation type="journal article" date="2016" name="Front. Microbiol.">
        <title>Genomic Resource of Rice Seed Associated Bacteria.</title>
        <authorList>
            <person name="Midha S."/>
            <person name="Bansal K."/>
            <person name="Sharma S."/>
            <person name="Kumar N."/>
            <person name="Patil P.P."/>
            <person name="Chaudhry V."/>
            <person name="Patil P.B."/>
        </authorList>
    </citation>
    <scope>NUCLEOTIDE SEQUENCE [LARGE SCALE GENOMIC DNA]</scope>
    <source>
        <strain evidence="1 2">NS334</strain>
    </source>
</reference>
<protein>
    <submittedName>
        <fullName evidence="1">Antitoxin</fullName>
    </submittedName>
</protein>
<dbReference type="Proteomes" id="UP000074310">
    <property type="component" value="Unassembled WGS sequence"/>
</dbReference>
<keyword evidence="2" id="KW-1185">Reference proteome</keyword>
<sequence>MRHEPGIFEQRDREAEAEAIARARADGAAGRVHSHEVVREWLMTWGRPGRLPFREWLAARNGQG</sequence>
<name>A0A147I247_9SPHN</name>
<dbReference type="AlphaFoldDB" id="A0A147I247"/>
<evidence type="ECO:0000313" key="2">
    <source>
        <dbReference type="Proteomes" id="UP000074310"/>
    </source>
</evidence>
<dbReference type="EMBL" id="LDTB01000034">
    <property type="protein sequence ID" value="KTT71885.1"/>
    <property type="molecule type" value="Genomic_DNA"/>
</dbReference>
<dbReference type="PATRIC" id="fig|869719.3.peg.1823"/>
<comment type="caution">
    <text evidence="1">The sequence shown here is derived from an EMBL/GenBank/DDBJ whole genome shotgun (WGS) entry which is preliminary data.</text>
</comment>
<accession>A0A147I247</accession>
<proteinExistence type="predicted"/>
<organism evidence="1 2">
    <name type="scientific">Sphingomonas endophytica</name>
    <dbReference type="NCBI Taxonomy" id="869719"/>
    <lineage>
        <taxon>Bacteria</taxon>
        <taxon>Pseudomonadati</taxon>
        <taxon>Pseudomonadota</taxon>
        <taxon>Alphaproteobacteria</taxon>
        <taxon>Sphingomonadales</taxon>
        <taxon>Sphingomonadaceae</taxon>
        <taxon>Sphingomonas</taxon>
    </lineage>
</organism>
<evidence type="ECO:0000313" key="1">
    <source>
        <dbReference type="EMBL" id="KTT71885.1"/>
    </source>
</evidence>